<evidence type="ECO:0000256" key="1">
    <source>
        <dbReference type="ARBA" id="ARBA00004604"/>
    </source>
</evidence>
<comment type="caution">
    <text evidence="8">The sequence shown here is derived from an EMBL/GenBank/DDBJ whole genome shotgun (WGS) entry which is preliminary data.</text>
</comment>
<gene>
    <name evidence="8" type="ORF">KUTeg_024063</name>
</gene>
<keyword evidence="4" id="KW-0677">Repeat</keyword>
<dbReference type="EMBL" id="JARBDR010000923">
    <property type="protein sequence ID" value="KAJ8297532.1"/>
    <property type="molecule type" value="Genomic_DNA"/>
</dbReference>
<dbReference type="Proteomes" id="UP001217089">
    <property type="component" value="Unassembled WGS sequence"/>
</dbReference>
<sequence length="507" mass="56841">MPVDKMLRRNVKKREAVTKDTIKEKKIRTQVENSSEAPLGLERRKKKELEERVLEGLVLGGENDIIEQLEAEPKKVKIHKKKAPTSASFVGDEKKPVWEDEDDLVGSVDLTKRKRFSDLRQGEECRVRTEQYTTRLKSQFEKVSSTPNWAKLPSERNVSSDDDSDVEDLLHSTGNYLATSSALPKSIIQIKQDTNANSEYPAQGKLTSVEFHPSAQVILTAGMNQTLSLFQVDGEHNPKIQSVFLDNYPIHTAHFSTDGQEVIIGSKHSNFKYYDMIAGKIITVPKIKGIEQKDMKRFVVSPDGKYITFLGHYGSIHMLSAKSKEWIYSLKMNGSVESVAFSKDSSRMYSHGDDGQVYVWDINTRDCIHKFTDDGCIQGTTVDVSHDGQYLACGSYSGVVNIYDTETCMSSSYPKPIKAIMNLTTSCSKSIFHPSTELLAISSDYTEKAVKLIHIPSMTAFSNFPDKSLTGLRIPTSMDFSPHGGYFTVGTHNGSALLFRLQHYGNY</sequence>
<keyword evidence="2" id="KW-0698">rRNA processing</keyword>
<evidence type="ECO:0000256" key="4">
    <source>
        <dbReference type="ARBA" id="ARBA00022737"/>
    </source>
</evidence>
<feature type="repeat" description="WD" evidence="7">
    <location>
        <begin position="329"/>
        <end position="370"/>
    </location>
</feature>
<dbReference type="PANTHER" id="PTHR18359:SF0">
    <property type="entry name" value="U3 SMALL NUCLEOLAR RNA-ASSOCIATED PROTEIN 18 HOMOLOG"/>
    <property type="match status" value="1"/>
</dbReference>
<evidence type="ECO:0000313" key="8">
    <source>
        <dbReference type="EMBL" id="KAJ8297532.1"/>
    </source>
</evidence>
<reference evidence="8 9" key="1">
    <citation type="submission" date="2022-12" db="EMBL/GenBank/DDBJ databases">
        <title>Chromosome-level genome of Tegillarca granosa.</title>
        <authorList>
            <person name="Kim J."/>
        </authorList>
    </citation>
    <scope>NUCLEOTIDE SEQUENCE [LARGE SCALE GENOMIC DNA]</scope>
    <source>
        <strain evidence="8">Teg-2019</strain>
        <tissue evidence="8">Adductor muscle</tissue>
    </source>
</reference>
<proteinExistence type="inferred from homology"/>
<dbReference type="PANTHER" id="PTHR18359">
    <property type="entry name" value="WD-REPEAT PROTEIN-RELATED"/>
    <property type="match status" value="1"/>
</dbReference>
<evidence type="ECO:0000256" key="5">
    <source>
        <dbReference type="ARBA" id="ARBA00023242"/>
    </source>
</evidence>
<evidence type="ECO:0000256" key="7">
    <source>
        <dbReference type="PROSITE-ProRule" id="PRU00221"/>
    </source>
</evidence>
<evidence type="ECO:0000256" key="2">
    <source>
        <dbReference type="ARBA" id="ARBA00022552"/>
    </source>
</evidence>
<dbReference type="PROSITE" id="PS50294">
    <property type="entry name" value="WD_REPEATS_REGION"/>
    <property type="match status" value="1"/>
</dbReference>
<comment type="subcellular location">
    <subcellularLocation>
        <location evidence="1">Nucleus</location>
        <location evidence="1">Nucleolus</location>
    </subcellularLocation>
</comment>
<evidence type="ECO:0000256" key="6">
    <source>
        <dbReference type="ARBA" id="ARBA00025767"/>
    </source>
</evidence>
<dbReference type="InterPro" id="IPR036322">
    <property type="entry name" value="WD40_repeat_dom_sf"/>
</dbReference>
<dbReference type="InterPro" id="IPR001680">
    <property type="entry name" value="WD40_rpt"/>
</dbReference>
<dbReference type="PROSITE" id="PS50082">
    <property type="entry name" value="WD_REPEATS_2"/>
    <property type="match status" value="1"/>
</dbReference>
<dbReference type="InterPro" id="IPR045161">
    <property type="entry name" value="Utp18"/>
</dbReference>
<dbReference type="SUPFAM" id="SSF50978">
    <property type="entry name" value="WD40 repeat-like"/>
    <property type="match status" value="1"/>
</dbReference>
<name>A0ABQ9DWY4_TEGGR</name>
<keyword evidence="9" id="KW-1185">Reference proteome</keyword>
<dbReference type="Pfam" id="PF00400">
    <property type="entry name" value="WD40"/>
    <property type="match status" value="2"/>
</dbReference>
<dbReference type="InterPro" id="IPR015943">
    <property type="entry name" value="WD40/YVTN_repeat-like_dom_sf"/>
</dbReference>
<comment type="similarity">
    <text evidence="6">Belongs to the WD repeat UTP18 family.</text>
</comment>
<keyword evidence="5" id="KW-0539">Nucleus</keyword>
<accession>A0ABQ9DWY4</accession>
<protein>
    <recommendedName>
        <fullName evidence="10">U3 small nucleolar RNA-associated protein 18 homolog</fullName>
    </recommendedName>
</protein>
<keyword evidence="3 7" id="KW-0853">WD repeat</keyword>
<evidence type="ECO:0000256" key="3">
    <source>
        <dbReference type="ARBA" id="ARBA00022574"/>
    </source>
</evidence>
<evidence type="ECO:0008006" key="10">
    <source>
        <dbReference type="Google" id="ProtNLM"/>
    </source>
</evidence>
<dbReference type="Gene3D" id="2.130.10.10">
    <property type="entry name" value="YVTN repeat-like/Quinoprotein amine dehydrogenase"/>
    <property type="match status" value="1"/>
</dbReference>
<organism evidence="8 9">
    <name type="scientific">Tegillarca granosa</name>
    <name type="common">Malaysian cockle</name>
    <name type="synonym">Anadara granosa</name>
    <dbReference type="NCBI Taxonomy" id="220873"/>
    <lineage>
        <taxon>Eukaryota</taxon>
        <taxon>Metazoa</taxon>
        <taxon>Spiralia</taxon>
        <taxon>Lophotrochozoa</taxon>
        <taxon>Mollusca</taxon>
        <taxon>Bivalvia</taxon>
        <taxon>Autobranchia</taxon>
        <taxon>Pteriomorphia</taxon>
        <taxon>Arcoida</taxon>
        <taxon>Arcoidea</taxon>
        <taxon>Arcidae</taxon>
        <taxon>Tegillarca</taxon>
    </lineage>
</organism>
<evidence type="ECO:0000313" key="9">
    <source>
        <dbReference type="Proteomes" id="UP001217089"/>
    </source>
</evidence>
<dbReference type="SMART" id="SM00320">
    <property type="entry name" value="WD40"/>
    <property type="match status" value="5"/>
</dbReference>